<name>A0A1H1BTN2_9MICC</name>
<dbReference type="Gene3D" id="3.40.140.10">
    <property type="entry name" value="Cytidine Deaminase, domain 2"/>
    <property type="match status" value="1"/>
</dbReference>
<protein>
    <submittedName>
        <fullName evidence="2">tRNA(Arg) A34 adenosine deaminase TadA</fullName>
    </submittedName>
</protein>
<dbReference type="AlphaFoldDB" id="A0A1H1BTN2"/>
<dbReference type="Pfam" id="PF00383">
    <property type="entry name" value="dCMP_cyt_deam_1"/>
    <property type="match status" value="1"/>
</dbReference>
<dbReference type="STRING" id="37928.SAMN04489742_1557"/>
<dbReference type="PANTHER" id="PTHR11079">
    <property type="entry name" value="CYTOSINE DEAMINASE FAMILY MEMBER"/>
    <property type="match status" value="1"/>
</dbReference>
<feature type="domain" description="CMP/dCMP-type deaminase" evidence="1">
    <location>
        <begin position="100"/>
        <end position="209"/>
    </location>
</feature>
<organism evidence="2 3">
    <name type="scientific">Crystallibacter crystallopoietes</name>
    <dbReference type="NCBI Taxonomy" id="37928"/>
    <lineage>
        <taxon>Bacteria</taxon>
        <taxon>Bacillati</taxon>
        <taxon>Actinomycetota</taxon>
        <taxon>Actinomycetes</taxon>
        <taxon>Micrococcales</taxon>
        <taxon>Micrococcaceae</taxon>
        <taxon>Crystallibacter</taxon>
    </lineage>
</organism>
<dbReference type="InterPro" id="IPR002125">
    <property type="entry name" value="CMP_dCMP_dom"/>
</dbReference>
<dbReference type="InterPro" id="IPR016193">
    <property type="entry name" value="Cytidine_deaminase-like"/>
</dbReference>
<reference evidence="2 3" key="1">
    <citation type="submission" date="2016-10" db="EMBL/GenBank/DDBJ databases">
        <authorList>
            <person name="de Groot N.N."/>
        </authorList>
    </citation>
    <scope>NUCLEOTIDE SEQUENCE [LARGE SCALE GENOMIC DNA]</scope>
    <source>
        <strain evidence="2 3">DSM 20117</strain>
    </source>
</reference>
<accession>A0A1H1BTN2</accession>
<dbReference type="EMBL" id="FNKH01000002">
    <property type="protein sequence ID" value="SDQ55110.1"/>
    <property type="molecule type" value="Genomic_DNA"/>
</dbReference>
<dbReference type="GO" id="GO:0003824">
    <property type="term" value="F:catalytic activity"/>
    <property type="evidence" value="ECO:0007669"/>
    <property type="project" value="InterPro"/>
</dbReference>
<evidence type="ECO:0000313" key="3">
    <source>
        <dbReference type="Proteomes" id="UP000181917"/>
    </source>
</evidence>
<dbReference type="SUPFAM" id="SSF53927">
    <property type="entry name" value="Cytidine deaminase-like"/>
    <property type="match status" value="1"/>
</dbReference>
<dbReference type="CDD" id="cd01285">
    <property type="entry name" value="nucleoside_deaminase"/>
    <property type="match status" value="1"/>
</dbReference>
<dbReference type="PROSITE" id="PS51747">
    <property type="entry name" value="CYT_DCMP_DEAMINASES_2"/>
    <property type="match status" value="1"/>
</dbReference>
<evidence type="ECO:0000313" key="2">
    <source>
        <dbReference type="EMBL" id="SDQ55110.1"/>
    </source>
</evidence>
<sequence>MLQEGQHVVVVAGGFVVPVNVPHMGDHPPLGIALGQILYQVVPQDRLSHHADIGHQRPYPSLVLLDLGEQEIDKITHVAILDHSVGSRPWAIIETMGITETDLEHLRRCVELAREALEDGDEPFGSVLVDAGGHVLFEDRNRVKDGDQTRHPEFEIARWAASNMDPADRAAATVYTSGEHCPMCSAAHAWVRLGRIVYAASSEQLGNWLKEWEVAPGPVNPLPVQTIAPGVEVDGPAMELAEDVQALHRKFHFPQDPA</sequence>
<evidence type="ECO:0000259" key="1">
    <source>
        <dbReference type="PROSITE" id="PS51747"/>
    </source>
</evidence>
<proteinExistence type="predicted"/>
<dbReference type="Proteomes" id="UP000181917">
    <property type="component" value="Unassembled WGS sequence"/>
</dbReference>
<dbReference type="PANTHER" id="PTHR11079:SF179">
    <property type="entry name" value="TRNA(ADENINE(34)) DEAMINASE, CHLOROPLASTIC"/>
    <property type="match status" value="1"/>
</dbReference>
<dbReference type="FunFam" id="3.40.140.10:FF:000051">
    <property type="entry name" value="Nucleoside deaminase"/>
    <property type="match status" value="1"/>
</dbReference>
<gene>
    <name evidence="2" type="ORF">SAMN04489742_1557</name>
</gene>
<keyword evidence="3" id="KW-1185">Reference proteome</keyword>